<organism evidence="2 3">
    <name type="scientific">Agrotis segetum nuclear polyhedrosis virus</name>
    <name type="common">AsNPV</name>
    <dbReference type="NCBI Taxonomy" id="1962501"/>
    <lineage>
        <taxon>Viruses</taxon>
        <taxon>Viruses incertae sedis</taxon>
        <taxon>Naldaviricetes</taxon>
        <taxon>Lefavirales</taxon>
        <taxon>Baculoviridae</taxon>
        <taxon>Alphabaculovirus</taxon>
        <taxon>Alphabaculovirus agsegetum</taxon>
    </lineage>
</organism>
<evidence type="ECO:0000313" key="2">
    <source>
        <dbReference type="EMBL" id="AAZ38256.1"/>
    </source>
</evidence>
<evidence type="ECO:0000256" key="1">
    <source>
        <dbReference type="SAM" id="Phobius"/>
    </source>
</evidence>
<protein>
    <submittedName>
        <fullName evidence="2">ORF-90</fullName>
    </submittedName>
</protein>
<dbReference type="EMBL" id="DQ123841">
    <property type="protein sequence ID" value="AAZ38256.1"/>
    <property type="molecule type" value="Genomic_DNA"/>
</dbReference>
<feature type="transmembrane region" description="Helical" evidence="1">
    <location>
        <begin position="121"/>
        <end position="137"/>
    </location>
</feature>
<reference evidence="3" key="1">
    <citation type="journal article" date="2005" name="J. Invertebr. Pathol.">
        <title>Molecular characterization of Agrotis segetum nucleopolyhedrovirus from Poland.</title>
        <authorList>
            <person name="Jakubowska A."/>
            <person name="van Oers M.M."/>
            <person name="Ziemnicka J."/>
            <person name="Lipa J.J."/>
            <person name="Vlak J.M."/>
        </authorList>
    </citation>
    <scope>NUCLEOTIDE SEQUENCE [LARGE SCALE GENOMIC DNA]</scope>
</reference>
<dbReference type="RefSeq" id="YP_529760.1">
    <property type="nucleotide sequence ID" value="NC_007921.1"/>
</dbReference>
<dbReference type="KEGG" id="vg:3974372"/>
<keyword evidence="3" id="KW-1185">Reference proteome</keyword>
<name>Q287I2_NPVAS</name>
<organismHost>
    <name type="scientific">Lepidoptera</name>
    <name type="common">moths &amp; butterflies</name>
    <dbReference type="NCBI Taxonomy" id="7088"/>
</organismHost>
<dbReference type="OrthoDB" id="10138at10239"/>
<accession>Q287I2</accession>
<dbReference type="Pfam" id="PF05820">
    <property type="entry name" value="Ac81"/>
    <property type="match status" value="1"/>
</dbReference>
<sequence>MTTTSRVKFDADLLIHYVFDCIDRSENTNVIKVCKVRVKKSCGTLLAHYYAHVSISNGYTFEFHPGSQPRTFQHSHTDGNIILVMLLCDECCKKELRAFVEGENGFNVAFQNCERILCKRQSIQSVLITMAIVVLFVNVFRFSWYYVMFILVMLFLLYLNNNYMISNPQIVYCPHKRTKHYGKSYTAKLLG</sequence>
<keyword evidence="1" id="KW-0812">Transmembrane</keyword>
<dbReference type="InterPro" id="IPR008563">
    <property type="entry name" value="AcMNPV_AC81"/>
</dbReference>
<feature type="transmembrane region" description="Helical" evidence="1">
    <location>
        <begin position="143"/>
        <end position="159"/>
    </location>
</feature>
<dbReference type="Proteomes" id="UP000204644">
    <property type="component" value="Segment"/>
</dbReference>
<evidence type="ECO:0000313" key="3">
    <source>
        <dbReference type="Proteomes" id="UP000204644"/>
    </source>
</evidence>
<proteinExistence type="predicted"/>
<dbReference type="GeneID" id="3974372"/>
<reference evidence="2 3" key="2">
    <citation type="journal article" date="2006" name="J. Gen. Virol.">
        <title>Genome sequence of an enhancin gene-rich nucleopolyhedrovirus (NPV) from Agrotis segetum: collinearity with Spodoptera exigua multiple NPV.</title>
        <authorList>
            <person name="Jakubowska A.K."/>
            <person name="Peters S.A."/>
            <person name="Ziemnicka J."/>
            <person name="Vlak J.M."/>
            <person name="van Oers M.M."/>
        </authorList>
    </citation>
    <scope>NUCLEOTIDE SEQUENCE [LARGE SCALE GENOMIC DNA]</scope>
</reference>
<keyword evidence="1" id="KW-1133">Transmembrane helix</keyword>
<keyword evidence="1" id="KW-0472">Membrane</keyword>